<feature type="transmembrane region" description="Helical" evidence="1">
    <location>
        <begin position="385"/>
        <end position="406"/>
    </location>
</feature>
<keyword evidence="1" id="KW-0472">Membrane</keyword>
<keyword evidence="3" id="KW-1185">Reference proteome</keyword>
<dbReference type="KEGG" id="anr:Ana3638_00040"/>
<feature type="transmembrane region" description="Helical" evidence="1">
    <location>
        <begin position="7"/>
        <end position="28"/>
    </location>
</feature>
<evidence type="ECO:0000313" key="3">
    <source>
        <dbReference type="Proteomes" id="UP000464314"/>
    </source>
</evidence>
<accession>A0A6P1TID7</accession>
<dbReference type="EMBL" id="CP048000">
    <property type="protein sequence ID" value="QHQ59385.1"/>
    <property type="molecule type" value="Genomic_DNA"/>
</dbReference>
<keyword evidence="1" id="KW-0812">Transmembrane</keyword>
<protein>
    <recommendedName>
        <fullName evidence="4">Cytochrome C biogenesis protein transmembrane domain-containing protein</fullName>
    </recommendedName>
</protein>
<dbReference type="RefSeq" id="WP_161835925.1">
    <property type="nucleotide sequence ID" value="NZ_CP048000.1"/>
</dbReference>
<feature type="transmembrane region" description="Helical" evidence="1">
    <location>
        <begin position="328"/>
        <end position="346"/>
    </location>
</feature>
<feature type="transmembrane region" description="Helical" evidence="1">
    <location>
        <begin position="484"/>
        <end position="506"/>
    </location>
</feature>
<proteinExistence type="predicted"/>
<gene>
    <name evidence="2" type="ORF">Ana3638_00040</name>
</gene>
<sequence length="544" mass="61250">MGKSKKIVWGIAIIGVAVCFISVLLFGFNLINKPVYKNWVNKNGTDEVKVELFYNGPCESCKENEKFNKSVRENILKSNRNAKINCIAYNIFKEPDKEYMEKRIKALGISDSDAMVPFALMDGKLYKGSYEEIGSQIGMDISKDIGKDLSKGISKDTSKDISKNISKDISKDVDVRSMIENADRNDSILLLFTTYSCDSCAEVKKYIQDSLKSEYIIKKDQGNMLSKVKLTECNILDSGNLDLLNERMKQYAVPDDEQQVPIVFYQNGFLSGEAAIKDGLVKVIENGSAMGFSWKVGETSSQDDRMEGKDLLKLGATGFLNGLNPCSASMLLMVLSLLLMSGNDFIKGSLSYMAGKILAYLGMGMGAFFVFAVIKEVYFTRMEQILTVCFAVLALVLSILNFIDFWNARKKNYGRIIVQLPKKLRHFNHTVIKKLENIPRTFFLPMLFVLGVVISAGEFFCTGQLYAASILYMVKQNQVMTIEVFWMLLIYVLAMCLPQGIIIFIINKSRNLLAVSRFTLKGMTAVKLIYGFLFLLLFILLLFF</sequence>
<evidence type="ECO:0000313" key="2">
    <source>
        <dbReference type="EMBL" id="QHQ59385.1"/>
    </source>
</evidence>
<reference evidence="2 3" key="1">
    <citation type="submission" date="2020-01" db="EMBL/GenBank/DDBJ databases">
        <title>Genome analysis of Anaerocolumna sp. CBA3638.</title>
        <authorList>
            <person name="Kim J."/>
            <person name="Roh S.W."/>
        </authorList>
    </citation>
    <scope>NUCLEOTIDE SEQUENCE [LARGE SCALE GENOMIC DNA]</scope>
    <source>
        <strain evidence="2 3">CBA3638</strain>
    </source>
</reference>
<keyword evidence="1" id="KW-1133">Transmembrane helix</keyword>
<dbReference type="AlphaFoldDB" id="A0A6P1TID7"/>
<name>A0A6P1TID7_9FIRM</name>
<feature type="transmembrane region" description="Helical" evidence="1">
    <location>
        <begin position="518"/>
        <end position="543"/>
    </location>
</feature>
<feature type="transmembrane region" description="Helical" evidence="1">
    <location>
        <begin position="358"/>
        <end position="379"/>
    </location>
</feature>
<dbReference type="Proteomes" id="UP000464314">
    <property type="component" value="Chromosome"/>
</dbReference>
<evidence type="ECO:0000256" key="1">
    <source>
        <dbReference type="SAM" id="Phobius"/>
    </source>
</evidence>
<organism evidence="2 3">
    <name type="scientific">Anaerocolumna sedimenticola</name>
    <dbReference type="NCBI Taxonomy" id="2696063"/>
    <lineage>
        <taxon>Bacteria</taxon>
        <taxon>Bacillati</taxon>
        <taxon>Bacillota</taxon>
        <taxon>Clostridia</taxon>
        <taxon>Lachnospirales</taxon>
        <taxon>Lachnospiraceae</taxon>
        <taxon>Anaerocolumna</taxon>
    </lineage>
</organism>
<evidence type="ECO:0008006" key="4">
    <source>
        <dbReference type="Google" id="ProtNLM"/>
    </source>
</evidence>
<feature type="transmembrane region" description="Helical" evidence="1">
    <location>
        <begin position="442"/>
        <end position="472"/>
    </location>
</feature>